<comment type="subunit">
    <text evidence="3">Homotrimer.</text>
</comment>
<dbReference type="Pfam" id="PF01081">
    <property type="entry name" value="Aldolase"/>
    <property type="match status" value="1"/>
</dbReference>
<dbReference type="KEGG" id="xoo:XOO2917"/>
<dbReference type="EMBL" id="AE013598">
    <property type="protein sequence ID" value="AAW76171.1"/>
    <property type="molecule type" value="Genomic_DNA"/>
</dbReference>
<evidence type="ECO:0000313" key="8">
    <source>
        <dbReference type="Proteomes" id="UP000006735"/>
    </source>
</evidence>
<evidence type="ECO:0000256" key="2">
    <source>
        <dbReference type="ARBA" id="ARBA00006906"/>
    </source>
</evidence>
<dbReference type="AlphaFoldDB" id="Q5GYQ0"/>
<protein>
    <submittedName>
        <fullName evidence="7">4-hydroxy-2-oxoglutarate aldolase/2-deydro-3-deoxyphosphogluconate aldolase</fullName>
    </submittedName>
</protein>
<comment type="similarity">
    <text evidence="2">Belongs to the KHG/KDPG aldolase family.</text>
</comment>
<dbReference type="InterPro" id="IPR031338">
    <property type="entry name" value="KDPG/KHG_AS_2"/>
</dbReference>
<dbReference type="InterPro" id="IPR013785">
    <property type="entry name" value="Aldolase_TIM"/>
</dbReference>
<accession>Q5GYQ0</accession>
<sequence length="247" mass="25757">MSCASAAAPRPAVAQPPPTVPATRPPTIAFRSSASNRMTSDTTASPFALPLVAILRGITPEETLDHVGALIDAGFDAIEIPLNSPRWEQSIALAQQTFGERAWIGAGTVLRNEDVDTLVEIGARFIITPNTRPSLIRHAVSRGLTVVAGFATASEAFDAIDAGATILKLFPAATYGAAHVRALRSVLPKHIPVYVVGGVSPQTLAGFIAQGAAGAGIGGELYKPAQSLETTQTHARAFVQAYQELQG</sequence>
<dbReference type="Gene3D" id="3.20.20.70">
    <property type="entry name" value="Aldolase class I"/>
    <property type="match status" value="1"/>
</dbReference>
<evidence type="ECO:0000256" key="6">
    <source>
        <dbReference type="SAM" id="MobiDB-lite"/>
    </source>
</evidence>
<dbReference type="NCBIfam" id="NF006600">
    <property type="entry name" value="PRK09140.1"/>
    <property type="match status" value="1"/>
</dbReference>
<gene>
    <name evidence="7" type="primary">dgoA</name>
    <name evidence="7" type="ordered locus">XOO2917</name>
</gene>
<keyword evidence="8" id="KW-1185">Reference proteome</keyword>
<dbReference type="HOGENOM" id="CLU_077795_2_1_6"/>
<dbReference type="PANTHER" id="PTHR30246:SF1">
    <property type="entry name" value="2-DEHYDRO-3-DEOXY-6-PHOSPHOGALACTONATE ALDOLASE-RELATED"/>
    <property type="match status" value="1"/>
</dbReference>
<keyword evidence="4" id="KW-0456">Lyase</keyword>
<dbReference type="PROSITE" id="PS00160">
    <property type="entry name" value="ALDOLASE_KDPG_KHG_2"/>
    <property type="match status" value="1"/>
</dbReference>
<evidence type="ECO:0000256" key="3">
    <source>
        <dbReference type="ARBA" id="ARBA00011233"/>
    </source>
</evidence>
<evidence type="ECO:0000256" key="4">
    <source>
        <dbReference type="ARBA" id="ARBA00023239"/>
    </source>
</evidence>
<proteinExistence type="inferred from homology"/>
<keyword evidence="5" id="KW-0119">Carbohydrate metabolism</keyword>
<evidence type="ECO:0000256" key="5">
    <source>
        <dbReference type="ARBA" id="ARBA00023277"/>
    </source>
</evidence>
<evidence type="ECO:0000313" key="7">
    <source>
        <dbReference type="EMBL" id="AAW76171.1"/>
    </source>
</evidence>
<dbReference type="GO" id="GO:0016829">
    <property type="term" value="F:lyase activity"/>
    <property type="evidence" value="ECO:0007669"/>
    <property type="project" value="UniProtKB-KW"/>
</dbReference>
<evidence type="ECO:0000256" key="1">
    <source>
        <dbReference type="ARBA" id="ARBA00004761"/>
    </source>
</evidence>
<reference evidence="7 8" key="1">
    <citation type="journal article" date="2005" name="Nucleic Acids Res.">
        <title>The genome sequence of Xanthomonas oryzae pathovar oryzae KACC10331, the bacterial blight pathogen of rice.</title>
        <authorList>
            <person name="Lee B.M."/>
            <person name="Park Y.J."/>
            <person name="Park D.S."/>
            <person name="Kang H.W."/>
            <person name="Kim J.G."/>
            <person name="Song E.S."/>
            <person name="Park I.C."/>
            <person name="Yoon U.H."/>
            <person name="Hahn J.H."/>
            <person name="Koo B.S."/>
            <person name="Lee G.B."/>
            <person name="Kim H."/>
            <person name="Park H.S."/>
            <person name="Yoon K.O."/>
            <person name="Kim J.H."/>
            <person name="Jung C.H."/>
            <person name="Koh N.H."/>
            <person name="Seo J.S."/>
            <person name="Go S.J."/>
        </authorList>
    </citation>
    <scope>NUCLEOTIDE SEQUENCE [LARGE SCALE GENOMIC DNA]</scope>
    <source>
        <strain evidence="8">KACC10331 / KXO85</strain>
    </source>
</reference>
<name>Q5GYQ0_XANOR</name>
<comment type="pathway">
    <text evidence="1">Carbohydrate acid metabolism.</text>
</comment>
<dbReference type="Proteomes" id="UP000006735">
    <property type="component" value="Chromosome"/>
</dbReference>
<dbReference type="STRING" id="291331.XOO2917"/>
<feature type="compositionally biased region" description="Low complexity" evidence="6">
    <location>
        <begin position="1"/>
        <end position="13"/>
    </location>
</feature>
<feature type="region of interest" description="Disordered" evidence="6">
    <location>
        <begin position="1"/>
        <end position="26"/>
    </location>
</feature>
<dbReference type="PANTHER" id="PTHR30246">
    <property type="entry name" value="2-KETO-3-DEOXY-6-PHOSPHOGLUCONATE ALDOLASE"/>
    <property type="match status" value="1"/>
</dbReference>
<dbReference type="SUPFAM" id="SSF51569">
    <property type="entry name" value="Aldolase"/>
    <property type="match status" value="1"/>
</dbReference>
<organism evidence="7 8">
    <name type="scientific">Xanthomonas oryzae pv. oryzae (strain KACC10331 / KXO85)</name>
    <dbReference type="NCBI Taxonomy" id="291331"/>
    <lineage>
        <taxon>Bacteria</taxon>
        <taxon>Pseudomonadati</taxon>
        <taxon>Pseudomonadota</taxon>
        <taxon>Gammaproteobacteria</taxon>
        <taxon>Lysobacterales</taxon>
        <taxon>Lysobacteraceae</taxon>
        <taxon>Xanthomonas</taxon>
    </lineage>
</organism>
<dbReference type="InterPro" id="IPR000887">
    <property type="entry name" value="Aldlse_KDPG_KHG"/>
</dbReference>
<feature type="compositionally biased region" description="Pro residues" evidence="6">
    <location>
        <begin position="14"/>
        <end position="24"/>
    </location>
</feature>
<dbReference type="CDD" id="cd00452">
    <property type="entry name" value="KDPG_aldolase"/>
    <property type="match status" value="1"/>
</dbReference>